<dbReference type="AlphaFoldDB" id="A0A822ZU53"/>
<keyword evidence="2" id="KW-1185">Reference proteome</keyword>
<name>A0A822ZU53_NELNU</name>
<comment type="caution">
    <text evidence="1">The sequence shown here is derived from an EMBL/GenBank/DDBJ whole genome shotgun (WGS) entry which is preliminary data.</text>
</comment>
<gene>
    <name evidence="1" type="ORF">HUJ06_016988</name>
</gene>
<proteinExistence type="predicted"/>
<accession>A0A822ZU53</accession>
<protein>
    <submittedName>
        <fullName evidence="1">Uncharacterized protein</fullName>
    </submittedName>
</protein>
<dbReference type="Proteomes" id="UP000607653">
    <property type="component" value="Unassembled WGS sequence"/>
</dbReference>
<dbReference type="EMBL" id="DUZY01000008">
    <property type="protein sequence ID" value="DAD47051.1"/>
    <property type="molecule type" value="Genomic_DNA"/>
</dbReference>
<reference evidence="1 2" key="1">
    <citation type="journal article" date="2020" name="Mol. Biol. Evol.">
        <title>Distinct Expression and Methylation Patterns for Genes with Different Fates following a Single Whole-Genome Duplication in Flowering Plants.</title>
        <authorList>
            <person name="Shi T."/>
            <person name="Rahmani R.S."/>
            <person name="Gugger P.F."/>
            <person name="Wang M."/>
            <person name="Li H."/>
            <person name="Zhang Y."/>
            <person name="Li Z."/>
            <person name="Wang Q."/>
            <person name="Van de Peer Y."/>
            <person name="Marchal K."/>
            <person name="Chen J."/>
        </authorList>
    </citation>
    <scope>NUCLEOTIDE SEQUENCE [LARGE SCALE GENOMIC DNA]</scope>
    <source>
        <tissue evidence="1">Leaf</tissue>
    </source>
</reference>
<evidence type="ECO:0000313" key="2">
    <source>
        <dbReference type="Proteomes" id="UP000607653"/>
    </source>
</evidence>
<evidence type="ECO:0000313" key="1">
    <source>
        <dbReference type="EMBL" id="DAD47051.1"/>
    </source>
</evidence>
<organism evidence="1 2">
    <name type="scientific">Nelumbo nucifera</name>
    <name type="common">Sacred lotus</name>
    <dbReference type="NCBI Taxonomy" id="4432"/>
    <lineage>
        <taxon>Eukaryota</taxon>
        <taxon>Viridiplantae</taxon>
        <taxon>Streptophyta</taxon>
        <taxon>Embryophyta</taxon>
        <taxon>Tracheophyta</taxon>
        <taxon>Spermatophyta</taxon>
        <taxon>Magnoliopsida</taxon>
        <taxon>Proteales</taxon>
        <taxon>Nelumbonaceae</taxon>
        <taxon>Nelumbo</taxon>
    </lineage>
</organism>
<sequence>MEPPSTQEMGSRNNFSAGEDEQDKIVNECCSCFYDCLESLFDFLCCSYLC</sequence>